<evidence type="ECO:0000256" key="2">
    <source>
        <dbReference type="ARBA" id="ARBA00022963"/>
    </source>
</evidence>
<accession>A0ABY6YX64</accession>
<dbReference type="InterPro" id="IPR016035">
    <property type="entry name" value="Acyl_Trfase/lysoPLipase"/>
</dbReference>
<evidence type="ECO:0000313" key="7">
    <source>
        <dbReference type="Proteomes" id="UP001164803"/>
    </source>
</evidence>
<protein>
    <submittedName>
        <fullName evidence="6">Patatin-like phospholipase family protein</fullName>
    </submittedName>
</protein>
<feature type="active site" description="Proton acceptor" evidence="4">
    <location>
        <position position="190"/>
    </location>
</feature>
<keyword evidence="1 4" id="KW-0378">Hydrolase</keyword>
<evidence type="ECO:0000259" key="5">
    <source>
        <dbReference type="PROSITE" id="PS51635"/>
    </source>
</evidence>
<dbReference type="Proteomes" id="UP001164803">
    <property type="component" value="Chromosome"/>
</dbReference>
<gene>
    <name evidence="6" type="ORF">NZD86_12300</name>
</gene>
<dbReference type="EMBL" id="CP104064">
    <property type="protein sequence ID" value="WAH35102.1"/>
    <property type="molecule type" value="Genomic_DNA"/>
</dbReference>
<organism evidence="6 7">
    <name type="scientific">Alicyclobacillus dauci</name>
    <dbReference type="NCBI Taxonomy" id="1475485"/>
    <lineage>
        <taxon>Bacteria</taxon>
        <taxon>Bacillati</taxon>
        <taxon>Bacillota</taxon>
        <taxon>Bacilli</taxon>
        <taxon>Bacillales</taxon>
        <taxon>Alicyclobacillaceae</taxon>
        <taxon>Alicyclobacillus</taxon>
    </lineage>
</organism>
<dbReference type="InterPro" id="IPR002641">
    <property type="entry name" value="PNPLA_dom"/>
</dbReference>
<feature type="active site" description="Nucleophile" evidence="4">
    <location>
        <position position="44"/>
    </location>
</feature>
<keyword evidence="2 4" id="KW-0442">Lipid degradation</keyword>
<dbReference type="Pfam" id="PF01734">
    <property type="entry name" value="Patatin"/>
    <property type="match status" value="1"/>
</dbReference>
<reference evidence="6" key="1">
    <citation type="submission" date="2022-08" db="EMBL/GenBank/DDBJ databases">
        <title>Alicyclobacillus dauci DSM2870, complete genome.</title>
        <authorList>
            <person name="Wang Q."/>
            <person name="Cai R."/>
            <person name="Wang Z."/>
        </authorList>
    </citation>
    <scope>NUCLEOTIDE SEQUENCE</scope>
    <source>
        <strain evidence="6">DSM 28700</strain>
    </source>
</reference>
<sequence>MATESSPYLGLALSGGTLKAAAHVGVLNALEKIGVQPDAIAGTSAGSLVSALYAHGYRSKEFACLLESFPGARLIDYGFPMWSSVWSWTVHHVRPTKSKKIPYVPSGLLRGRKLMKYIERLLAPRRSMIPLYIVATDLISGLPVVFTTEDHPISNTLCFTIKDIPRAITGSCALPGIFTPVVFNDLLLVDGAMRDYVPVKVLHEVGCKKIIAVNLYRLTKKYEPTTLVDVLSRSFDILLRESIDNDITPGSTTYVLEPDLSEIKWRRFSQMNECVEIGRKLVEQKKDSILAFARQ</sequence>
<comment type="caution">
    <text evidence="4">Lacks conserved residue(s) required for the propagation of feature annotation.</text>
</comment>
<dbReference type="PANTHER" id="PTHR14226">
    <property type="entry name" value="NEUROPATHY TARGET ESTERASE/SWISS CHEESE D.MELANOGASTER"/>
    <property type="match status" value="1"/>
</dbReference>
<keyword evidence="7" id="KW-1185">Reference proteome</keyword>
<evidence type="ECO:0000313" key="6">
    <source>
        <dbReference type="EMBL" id="WAH35102.1"/>
    </source>
</evidence>
<name>A0ABY6YX64_9BACL</name>
<keyword evidence="3 4" id="KW-0443">Lipid metabolism</keyword>
<evidence type="ECO:0000256" key="3">
    <source>
        <dbReference type="ARBA" id="ARBA00023098"/>
    </source>
</evidence>
<feature type="short sequence motif" description="DGA/G" evidence="4">
    <location>
        <begin position="190"/>
        <end position="192"/>
    </location>
</feature>
<dbReference type="PROSITE" id="PS51635">
    <property type="entry name" value="PNPLA"/>
    <property type="match status" value="1"/>
</dbReference>
<dbReference type="PANTHER" id="PTHR14226:SF29">
    <property type="entry name" value="NEUROPATHY TARGET ESTERASE SWS"/>
    <property type="match status" value="1"/>
</dbReference>
<dbReference type="InterPro" id="IPR050301">
    <property type="entry name" value="NTE"/>
</dbReference>
<dbReference type="Gene3D" id="3.40.1090.10">
    <property type="entry name" value="Cytosolic phospholipase A2 catalytic domain"/>
    <property type="match status" value="2"/>
</dbReference>
<evidence type="ECO:0000256" key="1">
    <source>
        <dbReference type="ARBA" id="ARBA00022801"/>
    </source>
</evidence>
<feature type="domain" description="PNPLA" evidence="5">
    <location>
        <begin position="11"/>
        <end position="203"/>
    </location>
</feature>
<dbReference type="SUPFAM" id="SSF52151">
    <property type="entry name" value="FabD/lysophospholipase-like"/>
    <property type="match status" value="1"/>
</dbReference>
<evidence type="ECO:0000256" key="4">
    <source>
        <dbReference type="PROSITE-ProRule" id="PRU01161"/>
    </source>
</evidence>
<proteinExistence type="predicted"/>
<feature type="short sequence motif" description="GXSXG" evidence="4">
    <location>
        <begin position="42"/>
        <end position="46"/>
    </location>
</feature>
<dbReference type="RefSeq" id="WP_268041987.1">
    <property type="nucleotide sequence ID" value="NZ_CP104064.1"/>
</dbReference>